<feature type="transmembrane region" description="Helical" evidence="12">
    <location>
        <begin position="236"/>
        <end position="253"/>
    </location>
</feature>
<dbReference type="Proteomes" id="UP000318437">
    <property type="component" value="Unassembled WGS sequence"/>
</dbReference>
<evidence type="ECO:0000256" key="12">
    <source>
        <dbReference type="SAM" id="Phobius"/>
    </source>
</evidence>
<proteinExistence type="inferred from homology"/>
<keyword evidence="14" id="KW-1185">Reference proteome</keyword>
<comment type="similarity">
    <text evidence="2 11">Belongs to the sodium:solute symporter (SSF) (TC 2.A.21) family.</text>
</comment>
<protein>
    <submittedName>
        <fullName evidence="13">Sodium/glucose cotransporter</fullName>
    </submittedName>
</protein>
<feature type="transmembrane region" description="Helical" evidence="12">
    <location>
        <begin position="378"/>
        <end position="399"/>
    </location>
</feature>
<keyword evidence="3" id="KW-0813">Transport</keyword>
<keyword evidence="9 12" id="KW-0472">Membrane</keyword>
<dbReference type="OrthoDB" id="9810181at2"/>
<accession>A0A5C6CH25</accession>
<dbReference type="GO" id="GO:0015293">
    <property type="term" value="F:symporter activity"/>
    <property type="evidence" value="ECO:0007669"/>
    <property type="project" value="TreeGrafter"/>
</dbReference>
<name>A0A5C6CH25_9BACT</name>
<dbReference type="EMBL" id="SJPS01000006">
    <property type="protein sequence ID" value="TWU23648.1"/>
    <property type="molecule type" value="Genomic_DNA"/>
</dbReference>
<dbReference type="InterPro" id="IPR051163">
    <property type="entry name" value="Sodium:Solute_Symporter_SSF"/>
</dbReference>
<sequence length="497" mass="54251" precursor="true">MNLSIHPIDAAIVIGYLAAAILLGLWVGRGQKSTVDYFLGNRSLPTWAVLLSIVATETSTVTFLSIPGFTFAKGGDMRFLQITFGYIVGRFLVIWILLPRYFEGQIFTAYEVLQQRFGVSSRRVTSALFLVTRNLSDALRLYLTALALQQVLGLDLSSCIVLLGLVTIIYTFLGGVKSVVWNDCLQFFIYILGAVAALWLMITRLPGGWEQFTQFGEEFQKFHIFDFDLSLTKPTMTFWSGLIGGVFLTAATHGTDQLMVQRYLTSRSQRSASWALGLSGLIVCCQFALFLFIGVALACFYREYPPDVPFGASDGDKVFAHFIVNYLGHGLVGLTLSAVFAAAMSTLSSSLNSSATVLVQDIYLPLTRQELSPSRQLFVSRIATVGFGLLQIGIAIASYHFGATESTVNSVLSIASFALGPLLGLYLLAVLTKRVRQRAALTGFCIGVGSITAIALTTDLYWAWYAGTGALITLLSGFLTSYCINDPLNGDSKQEYS</sequence>
<comment type="caution">
    <text evidence="13">The sequence shown here is derived from an EMBL/GenBank/DDBJ whole genome shotgun (WGS) entry which is preliminary data.</text>
</comment>
<gene>
    <name evidence="13" type="primary">sglT_8</name>
    <name evidence="13" type="ORF">Pla144_38230</name>
</gene>
<evidence type="ECO:0000256" key="8">
    <source>
        <dbReference type="ARBA" id="ARBA00023065"/>
    </source>
</evidence>
<dbReference type="Pfam" id="PF00474">
    <property type="entry name" value="SSF"/>
    <property type="match status" value="1"/>
</dbReference>
<dbReference type="InterPro" id="IPR001734">
    <property type="entry name" value="Na/solute_symporter"/>
</dbReference>
<evidence type="ECO:0000313" key="14">
    <source>
        <dbReference type="Proteomes" id="UP000318437"/>
    </source>
</evidence>
<reference evidence="13 14" key="1">
    <citation type="submission" date="2019-02" db="EMBL/GenBank/DDBJ databases">
        <title>Deep-cultivation of Planctomycetes and their phenomic and genomic characterization uncovers novel biology.</title>
        <authorList>
            <person name="Wiegand S."/>
            <person name="Jogler M."/>
            <person name="Boedeker C."/>
            <person name="Pinto D."/>
            <person name="Vollmers J."/>
            <person name="Rivas-Marin E."/>
            <person name="Kohn T."/>
            <person name="Peeters S.H."/>
            <person name="Heuer A."/>
            <person name="Rast P."/>
            <person name="Oberbeckmann S."/>
            <person name="Bunk B."/>
            <person name="Jeske O."/>
            <person name="Meyerdierks A."/>
            <person name="Storesund J.E."/>
            <person name="Kallscheuer N."/>
            <person name="Luecker S."/>
            <person name="Lage O.M."/>
            <person name="Pohl T."/>
            <person name="Merkel B.J."/>
            <person name="Hornburger P."/>
            <person name="Mueller R.-W."/>
            <person name="Bruemmer F."/>
            <person name="Labrenz M."/>
            <person name="Spormann A.M."/>
            <person name="Op Den Camp H."/>
            <person name="Overmann J."/>
            <person name="Amann R."/>
            <person name="Jetten M.S.M."/>
            <person name="Mascher T."/>
            <person name="Medema M.H."/>
            <person name="Devos D.P."/>
            <person name="Kaster A.-K."/>
            <person name="Ovreas L."/>
            <person name="Rohde M."/>
            <person name="Galperin M.Y."/>
            <person name="Jogler C."/>
        </authorList>
    </citation>
    <scope>NUCLEOTIDE SEQUENCE [LARGE SCALE GENOMIC DNA]</scope>
    <source>
        <strain evidence="13 14">Pla144</strain>
    </source>
</reference>
<feature type="transmembrane region" description="Helical" evidence="12">
    <location>
        <begin position="79"/>
        <end position="98"/>
    </location>
</feature>
<dbReference type="GO" id="GO:0005886">
    <property type="term" value="C:plasma membrane"/>
    <property type="evidence" value="ECO:0007669"/>
    <property type="project" value="UniProtKB-SubCell"/>
</dbReference>
<dbReference type="PANTHER" id="PTHR42985">
    <property type="entry name" value="SODIUM-COUPLED MONOCARBOXYLATE TRANSPORTER"/>
    <property type="match status" value="1"/>
</dbReference>
<dbReference type="AlphaFoldDB" id="A0A5C6CH25"/>
<dbReference type="InterPro" id="IPR038377">
    <property type="entry name" value="Na/Glc_symporter_sf"/>
</dbReference>
<feature type="transmembrane region" description="Helical" evidence="12">
    <location>
        <begin position="439"/>
        <end position="456"/>
    </location>
</feature>
<feature type="transmembrane region" description="Helical" evidence="12">
    <location>
        <begin position="462"/>
        <end position="484"/>
    </location>
</feature>
<comment type="subcellular location">
    <subcellularLocation>
        <location evidence="1">Cell membrane</location>
        <topology evidence="1">Multi-pass membrane protein</topology>
    </subcellularLocation>
</comment>
<keyword evidence="6 12" id="KW-1133">Transmembrane helix</keyword>
<dbReference type="NCBIfam" id="TIGR00813">
    <property type="entry name" value="sss"/>
    <property type="match status" value="1"/>
</dbReference>
<organism evidence="13 14">
    <name type="scientific">Bythopirellula polymerisocia</name>
    <dbReference type="NCBI Taxonomy" id="2528003"/>
    <lineage>
        <taxon>Bacteria</taxon>
        <taxon>Pseudomonadati</taxon>
        <taxon>Planctomycetota</taxon>
        <taxon>Planctomycetia</taxon>
        <taxon>Pirellulales</taxon>
        <taxon>Lacipirellulaceae</taxon>
        <taxon>Bythopirellula</taxon>
    </lineage>
</organism>
<dbReference type="PANTHER" id="PTHR42985:SF47">
    <property type="entry name" value="INTEGRAL MEMBRANE TRANSPORT PROTEIN"/>
    <property type="match status" value="1"/>
</dbReference>
<feature type="transmembrane region" description="Helical" evidence="12">
    <location>
        <begin position="318"/>
        <end position="343"/>
    </location>
</feature>
<feature type="transmembrane region" description="Helical" evidence="12">
    <location>
        <begin position="411"/>
        <end position="432"/>
    </location>
</feature>
<feature type="transmembrane region" description="Helical" evidence="12">
    <location>
        <begin position="151"/>
        <end position="173"/>
    </location>
</feature>
<evidence type="ECO:0000256" key="4">
    <source>
        <dbReference type="ARBA" id="ARBA00022475"/>
    </source>
</evidence>
<keyword evidence="8" id="KW-0406">Ion transport</keyword>
<feature type="transmembrane region" description="Helical" evidence="12">
    <location>
        <begin position="7"/>
        <end position="27"/>
    </location>
</feature>
<dbReference type="RefSeq" id="WP_146452138.1">
    <property type="nucleotide sequence ID" value="NZ_SJPS01000006.1"/>
</dbReference>
<dbReference type="GO" id="GO:0006814">
    <property type="term" value="P:sodium ion transport"/>
    <property type="evidence" value="ECO:0007669"/>
    <property type="project" value="UniProtKB-KW"/>
</dbReference>
<evidence type="ECO:0000256" key="7">
    <source>
        <dbReference type="ARBA" id="ARBA00023053"/>
    </source>
</evidence>
<evidence type="ECO:0000256" key="11">
    <source>
        <dbReference type="RuleBase" id="RU362091"/>
    </source>
</evidence>
<feature type="transmembrane region" description="Helical" evidence="12">
    <location>
        <begin position="185"/>
        <end position="202"/>
    </location>
</feature>
<evidence type="ECO:0000256" key="9">
    <source>
        <dbReference type="ARBA" id="ARBA00023136"/>
    </source>
</evidence>
<feature type="transmembrane region" description="Helical" evidence="12">
    <location>
        <begin position="47"/>
        <end position="72"/>
    </location>
</feature>
<keyword evidence="10" id="KW-0739">Sodium transport</keyword>
<dbReference type="CDD" id="cd11493">
    <property type="entry name" value="SLC5sbd_NIS-like_u1"/>
    <property type="match status" value="1"/>
</dbReference>
<evidence type="ECO:0000313" key="13">
    <source>
        <dbReference type="EMBL" id="TWU23648.1"/>
    </source>
</evidence>
<evidence type="ECO:0000256" key="3">
    <source>
        <dbReference type="ARBA" id="ARBA00022448"/>
    </source>
</evidence>
<evidence type="ECO:0000256" key="2">
    <source>
        <dbReference type="ARBA" id="ARBA00006434"/>
    </source>
</evidence>
<feature type="transmembrane region" description="Helical" evidence="12">
    <location>
        <begin position="274"/>
        <end position="298"/>
    </location>
</feature>
<keyword evidence="4" id="KW-1003">Cell membrane</keyword>
<keyword evidence="7" id="KW-0915">Sodium</keyword>
<evidence type="ECO:0000256" key="1">
    <source>
        <dbReference type="ARBA" id="ARBA00004651"/>
    </source>
</evidence>
<dbReference type="Gene3D" id="1.20.1730.10">
    <property type="entry name" value="Sodium/glucose cotransporter"/>
    <property type="match status" value="1"/>
</dbReference>
<keyword evidence="5 12" id="KW-0812">Transmembrane</keyword>
<evidence type="ECO:0000256" key="6">
    <source>
        <dbReference type="ARBA" id="ARBA00022989"/>
    </source>
</evidence>
<dbReference type="PROSITE" id="PS50283">
    <property type="entry name" value="NA_SOLUT_SYMP_3"/>
    <property type="match status" value="1"/>
</dbReference>
<evidence type="ECO:0000256" key="10">
    <source>
        <dbReference type="ARBA" id="ARBA00023201"/>
    </source>
</evidence>
<evidence type="ECO:0000256" key="5">
    <source>
        <dbReference type="ARBA" id="ARBA00022692"/>
    </source>
</evidence>